<dbReference type="Gene3D" id="3.30.70.1170">
    <property type="entry name" value="Sun protein, domain 3"/>
    <property type="match status" value="1"/>
</dbReference>
<keyword evidence="1" id="KW-0963">Cytoplasm</keyword>
<reference evidence="8" key="1">
    <citation type="journal article" date="2020" name="bioRxiv">
        <title>A rank-normalized archaeal taxonomy based on genome phylogeny resolves widespread incomplete and uneven classifications.</title>
        <authorList>
            <person name="Rinke C."/>
            <person name="Chuvochina M."/>
            <person name="Mussig A.J."/>
            <person name="Chaumeil P.-A."/>
            <person name="Waite D.W."/>
            <person name="Whitman W.B."/>
            <person name="Parks D.H."/>
            <person name="Hugenholtz P."/>
        </authorList>
    </citation>
    <scope>NUCLEOTIDE SEQUENCE [LARGE SCALE GENOMIC DNA]</scope>
</reference>
<proteinExistence type="predicted"/>
<dbReference type="AlphaFoldDB" id="A0A7J4J045"/>
<dbReference type="NCBIfam" id="TIGR00446">
    <property type="entry name" value="nop2p"/>
    <property type="match status" value="1"/>
</dbReference>
<comment type="caution">
    <text evidence="7">The sequence shown here is derived from an EMBL/GenBank/DDBJ whole genome shotgun (WGS) entry which is preliminary data.</text>
</comment>
<evidence type="ECO:0000256" key="1">
    <source>
        <dbReference type="ARBA" id="ARBA00022490"/>
    </source>
</evidence>
<evidence type="ECO:0000313" key="8">
    <source>
        <dbReference type="Proteomes" id="UP000565078"/>
    </source>
</evidence>
<name>A0A7J4J045_9ARCH</name>
<evidence type="ECO:0000313" key="7">
    <source>
        <dbReference type="EMBL" id="HIH09437.1"/>
    </source>
</evidence>
<evidence type="ECO:0000256" key="2">
    <source>
        <dbReference type="ARBA" id="ARBA00022603"/>
    </source>
</evidence>
<evidence type="ECO:0000256" key="3">
    <source>
        <dbReference type="ARBA" id="ARBA00022679"/>
    </source>
</evidence>
<sequence length="318" mass="35262">MQETQGKAGNGKKPFIPQEFTDKYTQILGQEAGAFFECCNRKIPKSIWVNSLKIRPQLLAKDLGKKGWNLVQLPFHENAFALEGVERPGGSDEFNAGLFNLQEKASMIPALALDLHKGDVALDACAAPGNKTLQVACLLNGAGKVVAADKNVERFRSLRFNIRKFGMGAIAKRMDILDAKRKGVVDRILLDAPCSSEGLVRKDPDALRNWSMELVQKKASLQKKLADKCLELLKPDGVMVYSTCSFAPEEDEEVVQHLLDGAKARIEAIKIKGFKMRGGMREYNGARYDASLAKTARIYPQDNDTQQFFVAKIRKIST</sequence>
<accession>A0A7J4J045</accession>
<keyword evidence="5" id="KW-0694">RNA-binding</keyword>
<dbReference type="EMBL" id="DUGC01000037">
    <property type="protein sequence ID" value="HIH09437.1"/>
    <property type="molecule type" value="Genomic_DNA"/>
</dbReference>
<dbReference type="Gene3D" id="3.40.50.150">
    <property type="entry name" value="Vaccinia Virus protein VP39"/>
    <property type="match status" value="1"/>
</dbReference>
<dbReference type="PROSITE" id="PS51686">
    <property type="entry name" value="SAM_MT_RSMB_NOP"/>
    <property type="match status" value="1"/>
</dbReference>
<dbReference type="Pfam" id="PF17125">
    <property type="entry name" value="Methyltr_RsmF_N"/>
    <property type="match status" value="1"/>
</dbReference>
<keyword evidence="3 7" id="KW-0808">Transferase</keyword>
<dbReference type="InterPro" id="IPR049560">
    <property type="entry name" value="MeTrfase_RsmB-F_NOP2_cat"/>
</dbReference>
<keyword evidence="4" id="KW-0949">S-adenosyl-L-methionine</keyword>
<dbReference type="InterPro" id="IPR023267">
    <property type="entry name" value="RCMT"/>
</dbReference>
<dbReference type="PRINTS" id="PR02008">
    <property type="entry name" value="RCMTFAMILY"/>
</dbReference>
<dbReference type="Pfam" id="PF01189">
    <property type="entry name" value="Methyltr_RsmB-F"/>
    <property type="match status" value="1"/>
</dbReference>
<gene>
    <name evidence="7" type="ORF">HA254_02095</name>
</gene>
<dbReference type="Proteomes" id="UP000565078">
    <property type="component" value="Unassembled WGS sequence"/>
</dbReference>
<dbReference type="SUPFAM" id="SSF53335">
    <property type="entry name" value="S-adenosyl-L-methionine-dependent methyltransferases"/>
    <property type="match status" value="1"/>
</dbReference>
<dbReference type="InterPro" id="IPR011023">
    <property type="entry name" value="Nop2p"/>
</dbReference>
<feature type="domain" description="SAM-dependent MTase RsmB/NOP-type" evidence="6">
    <location>
        <begin position="35"/>
        <end position="316"/>
    </location>
</feature>
<dbReference type="PANTHER" id="PTHR22807">
    <property type="entry name" value="NOP2 YEAST -RELATED NOL1/NOP2/FMU SUN DOMAIN-CONTAINING"/>
    <property type="match status" value="1"/>
</dbReference>
<keyword evidence="2 7" id="KW-0489">Methyltransferase</keyword>
<dbReference type="InterPro" id="IPR031341">
    <property type="entry name" value="Methyltr_RsmF_N"/>
</dbReference>
<dbReference type="GO" id="GO:0008757">
    <property type="term" value="F:S-adenosylmethionine-dependent methyltransferase activity"/>
    <property type="evidence" value="ECO:0007669"/>
    <property type="project" value="InterPro"/>
</dbReference>
<dbReference type="GO" id="GO:0001510">
    <property type="term" value="P:RNA methylation"/>
    <property type="evidence" value="ECO:0007669"/>
    <property type="project" value="InterPro"/>
</dbReference>
<evidence type="ECO:0000259" key="6">
    <source>
        <dbReference type="PROSITE" id="PS51686"/>
    </source>
</evidence>
<dbReference type="GO" id="GO:0008173">
    <property type="term" value="F:RNA methyltransferase activity"/>
    <property type="evidence" value="ECO:0007669"/>
    <property type="project" value="InterPro"/>
</dbReference>
<dbReference type="InterPro" id="IPR001678">
    <property type="entry name" value="MeTrfase_RsmB-F_NOP2_dom"/>
</dbReference>
<dbReference type="GO" id="GO:0003723">
    <property type="term" value="F:RNA binding"/>
    <property type="evidence" value="ECO:0007669"/>
    <property type="project" value="UniProtKB-KW"/>
</dbReference>
<dbReference type="PANTHER" id="PTHR22807:SF30">
    <property type="entry name" value="28S RRNA (CYTOSINE(4447)-C(5))-METHYLTRANSFERASE-RELATED"/>
    <property type="match status" value="1"/>
</dbReference>
<dbReference type="GO" id="GO:0006396">
    <property type="term" value="P:RNA processing"/>
    <property type="evidence" value="ECO:0007669"/>
    <property type="project" value="InterPro"/>
</dbReference>
<organism evidence="7 8">
    <name type="scientific">Candidatus Iainarchaeum sp</name>
    <dbReference type="NCBI Taxonomy" id="3101447"/>
    <lineage>
        <taxon>Archaea</taxon>
        <taxon>Candidatus Iainarchaeota</taxon>
        <taxon>Candidatus Iainarchaeia</taxon>
        <taxon>Candidatus Iainarchaeales</taxon>
        <taxon>Candidatus Iainarchaeaceae</taxon>
        <taxon>Candidatus Iainarchaeum</taxon>
    </lineage>
</organism>
<evidence type="ECO:0000256" key="4">
    <source>
        <dbReference type="ARBA" id="ARBA00022691"/>
    </source>
</evidence>
<dbReference type="InterPro" id="IPR029063">
    <property type="entry name" value="SAM-dependent_MTases_sf"/>
</dbReference>
<protein>
    <submittedName>
        <fullName evidence="7">RsmB/NOP family class I SAM-dependent RNA methyltransferase</fullName>
    </submittedName>
</protein>
<evidence type="ECO:0000256" key="5">
    <source>
        <dbReference type="ARBA" id="ARBA00022884"/>
    </source>
</evidence>